<dbReference type="InterPro" id="IPR027417">
    <property type="entry name" value="P-loop_NTPase"/>
</dbReference>
<dbReference type="SUPFAM" id="SSF52540">
    <property type="entry name" value="P-loop containing nucleoside triphosphate hydrolases"/>
    <property type="match status" value="1"/>
</dbReference>
<evidence type="ECO:0000256" key="1">
    <source>
        <dbReference type="ARBA" id="ARBA00022490"/>
    </source>
</evidence>
<keyword evidence="7" id="KW-0460">Magnesium</keyword>
<dbReference type="Pfam" id="PF13500">
    <property type="entry name" value="AAA_26"/>
    <property type="match status" value="1"/>
</dbReference>
<organism evidence="9">
    <name type="scientific">hydrothermal vent metagenome</name>
    <dbReference type="NCBI Taxonomy" id="652676"/>
    <lineage>
        <taxon>unclassified sequences</taxon>
        <taxon>metagenomes</taxon>
        <taxon>ecological metagenomes</taxon>
    </lineage>
</organism>
<keyword evidence="6" id="KW-0067">ATP-binding</keyword>
<evidence type="ECO:0000256" key="4">
    <source>
        <dbReference type="ARBA" id="ARBA00022741"/>
    </source>
</evidence>
<keyword evidence="5" id="KW-0093">Biotin biosynthesis</keyword>
<accession>A0A1W1EL79</accession>
<keyword evidence="1" id="KW-0963">Cytoplasm</keyword>
<dbReference type="UniPathway" id="UPA00078"/>
<dbReference type="EMBL" id="FRYL01000041">
    <property type="protein sequence ID" value="SHO81542.1"/>
    <property type="molecule type" value="Genomic_DNA"/>
</dbReference>
<name>A0A1W1EL79_9ZZZZ</name>
<keyword evidence="4" id="KW-0547">Nucleotide-binding</keyword>
<protein>
    <submittedName>
        <fullName evidence="9">Dethiobiotin synthetase</fullName>
        <ecNumber evidence="9">6.3.3.3</ecNumber>
    </submittedName>
</protein>
<sequence length="210" mass="23797">MKPIFITATNTNVGKTYTSIKLIEELSNMGFKVGVFKPIETGVDNIPQDASLLLDKVKLYNNNFKNLTPFDITAYTFKIPSAPFCANRDINISKIIDKYKELDKLCDILIVEGAGGLLVPIKENYFMIDLAKELNSNILLVTSSKLGTINDTLLSMEALNSRKMKFIWGINLYQDLNSFDLVSKPFFKSNFNNYLTIQDDIDKIIKVFIK</sequence>
<dbReference type="GO" id="GO:0004141">
    <property type="term" value="F:dethiobiotin synthase activity"/>
    <property type="evidence" value="ECO:0007669"/>
    <property type="project" value="UniProtKB-EC"/>
</dbReference>
<dbReference type="EC" id="6.3.3.3" evidence="9"/>
<evidence type="ECO:0000256" key="2">
    <source>
        <dbReference type="ARBA" id="ARBA00022598"/>
    </source>
</evidence>
<dbReference type="CDD" id="cd03109">
    <property type="entry name" value="DTBS"/>
    <property type="match status" value="1"/>
</dbReference>
<dbReference type="HAMAP" id="MF_00336">
    <property type="entry name" value="BioD"/>
    <property type="match status" value="1"/>
</dbReference>
<dbReference type="GO" id="GO:0009102">
    <property type="term" value="P:biotin biosynthetic process"/>
    <property type="evidence" value="ECO:0007669"/>
    <property type="project" value="UniProtKB-UniPathway"/>
</dbReference>
<dbReference type="GO" id="GO:0000287">
    <property type="term" value="F:magnesium ion binding"/>
    <property type="evidence" value="ECO:0007669"/>
    <property type="project" value="InterPro"/>
</dbReference>
<evidence type="ECO:0000256" key="5">
    <source>
        <dbReference type="ARBA" id="ARBA00022756"/>
    </source>
</evidence>
<dbReference type="GO" id="GO:0005524">
    <property type="term" value="F:ATP binding"/>
    <property type="evidence" value="ECO:0007669"/>
    <property type="project" value="UniProtKB-KW"/>
</dbReference>
<keyword evidence="3" id="KW-0479">Metal-binding</keyword>
<dbReference type="GO" id="GO:0005829">
    <property type="term" value="C:cytosol"/>
    <property type="evidence" value="ECO:0007669"/>
    <property type="project" value="TreeGrafter"/>
</dbReference>
<evidence type="ECO:0000256" key="7">
    <source>
        <dbReference type="ARBA" id="ARBA00022842"/>
    </source>
</evidence>
<dbReference type="PANTHER" id="PTHR43210:SF2">
    <property type="entry name" value="ATP-DEPENDENT DETHIOBIOTIN SYNTHETASE BIOD 2"/>
    <property type="match status" value="1"/>
</dbReference>
<dbReference type="InterPro" id="IPR004472">
    <property type="entry name" value="DTB_synth_BioD"/>
</dbReference>
<reference evidence="9" key="1">
    <citation type="submission" date="2016-10" db="EMBL/GenBank/DDBJ databases">
        <authorList>
            <person name="de Groot N.N."/>
        </authorList>
    </citation>
    <scope>NUCLEOTIDE SEQUENCE</scope>
</reference>
<comment type="catalytic activity">
    <reaction evidence="8">
        <text>(7R,8S)-8-amino-7-(carboxyamino)nonanoate + ATP = (4R,5S)-dethiobiotin + ADP + phosphate + H(+)</text>
        <dbReference type="Rhea" id="RHEA:63684"/>
        <dbReference type="ChEBI" id="CHEBI:15378"/>
        <dbReference type="ChEBI" id="CHEBI:30616"/>
        <dbReference type="ChEBI" id="CHEBI:43474"/>
        <dbReference type="ChEBI" id="CHEBI:149470"/>
        <dbReference type="ChEBI" id="CHEBI:149473"/>
        <dbReference type="ChEBI" id="CHEBI:456216"/>
    </reaction>
</comment>
<evidence type="ECO:0000256" key="8">
    <source>
        <dbReference type="ARBA" id="ARBA00047386"/>
    </source>
</evidence>
<dbReference type="PANTHER" id="PTHR43210">
    <property type="entry name" value="DETHIOBIOTIN SYNTHETASE"/>
    <property type="match status" value="1"/>
</dbReference>
<gene>
    <name evidence="9" type="ORF">MNB_SV-15-1121</name>
</gene>
<dbReference type="AlphaFoldDB" id="A0A1W1EL79"/>
<keyword evidence="2 9" id="KW-0436">Ligase</keyword>
<evidence type="ECO:0000256" key="6">
    <source>
        <dbReference type="ARBA" id="ARBA00022840"/>
    </source>
</evidence>
<dbReference type="Gene3D" id="3.40.50.300">
    <property type="entry name" value="P-loop containing nucleotide triphosphate hydrolases"/>
    <property type="match status" value="1"/>
</dbReference>
<proteinExistence type="inferred from homology"/>
<evidence type="ECO:0000256" key="3">
    <source>
        <dbReference type="ARBA" id="ARBA00022723"/>
    </source>
</evidence>
<evidence type="ECO:0000313" key="9">
    <source>
        <dbReference type="EMBL" id="SHO81542.1"/>
    </source>
</evidence>
<dbReference type="NCBIfam" id="TIGR00347">
    <property type="entry name" value="bioD"/>
    <property type="match status" value="1"/>
</dbReference>